<dbReference type="Pfam" id="PF19279">
    <property type="entry name" value="YegS_C"/>
    <property type="match status" value="1"/>
</dbReference>
<keyword evidence="3 7" id="KW-0418">Kinase</keyword>
<dbReference type="InterPro" id="IPR016064">
    <property type="entry name" value="NAD/diacylglycerol_kinase_sf"/>
</dbReference>
<comment type="caution">
    <text evidence="7">The sequence shown here is derived from an EMBL/GenBank/DDBJ whole genome shotgun (WGS) entry which is preliminary data.</text>
</comment>
<keyword evidence="8" id="KW-1185">Reference proteome</keyword>
<dbReference type="PROSITE" id="PS50146">
    <property type="entry name" value="DAGK"/>
    <property type="match status" value="1"/>
</dbReference>
<keyword evidence="1" id="KW-0808">Transferase</keyword>
<feature type="region of interest" description="Disordered" evidence="5">
    <location>
        <begin position="193"/>
        <end position="283"/>
    </location>
</feature>
<dbReference type="Gene3D" id="2.60.200.40">
    <property type="match status" value="1"/>
</dbReference>
<protein>
    <submittedName>
        <fullName evidence="7">Sphingosine kinase 1</fullName>
    </submittedName>
</protein>
<dbReference type="InterPro" id="IPR001206">
    <property type="entry name" value="Diacylglycerol_kinase_cat_dom"/>
</dbReference>
<dbReference type="PANTHER" id="PTHR12358">
    <property type="entry name" value="SPHINGOSINE KINASE"/>
    <property type="match status" value="1"/>
</dbReference>
<evidence type="ECO:0000259" key="6">
    <source>
        <dbReference type="PROSITE" id="PS50146"/>
    </source>
</evidence>
<sequence>MVRCENAVFGQRVLPILSESDAPHEVVVTSRAGEARQLAAEADLSQWSAVVIVSGDGLLYEVYNGILSRADWHRWVDFPVALVPAGSGNGMAASVAHASNLLPAFMQNPVLTASLALAKRLQLQVDLMMVRTQTEELVGFLSLGWGLLADIDIESERLRVLGGARFTVWAAARLLTLKTYRGKVFYLPGERTGARTEERRIERPRLERAITIESGSSSAGGRRRPVSEGAPTTPASERDVFTELMLDQVPPPAESNPGRRRLSSADPEPGVARHQFPPLDQPPPDDWACIQGEFVLVYGSLPSHISGDMHLNPGAELSDGLLHLHIIRAGVTRSQVLRYLLGLADGQHTELPFVERIAVRAVRLVPETAGGYITLDGEVVQYGPVQAEVRRGLGRVLCPRLP</sequence>
<evidence type="ECO:0000256" key="3">
    <source>
        <dbReference type="ARBA" id="ARBA00022777"/>
    </source>
</evidence>
<feature type="domain" description="DAGKc" evidence="6">
    <location>
        <begin position="1"/>
        <end position="134"/>
    </location>
</feature>
<dbReference type="Proteomes" id="UP000440578">
    <property type="component" value="Unassembled WGS sequence"/>
</dbReference>
<dbReference type="Gene3D" id="3.40.50.10330">
    <property type="entry name" value="Probable inorganic polyphosphate/atp-NAD kinase, domain 1"/>
    <property type="match status" value="1"/>
</dbReference>
<reference evidence="7 8" key="1">
    <citation type="submission" date="2019-07" db="EMBL/GenBank/DDBJ databases">
        <title>Draft genome assembly of a fouling barnacle, Amphibalanus amphitrite (Darwin, 1854): The first reference genome for Thecostraca.</title>
        <authorList>
            <person name="Kim W."/>
        </authorList>
    </citation>
    <scope>NUCLEOTIDE SEQUENCE [LARGE SCALE GENOMIC DNA]</scope>
    <source>
        <strain evidence="7">SNU_AA5</strain>
        <tissue evidence="7">Soma without cirri and trophi</tissue>
    </source>
</reference>
<dbReference type="InterPro" id="IPR045540">
    <property type="entry name" value="YegS/DAGK_C"/>
</dbReference>
<dbReference type="GO" id="GO:0005524">
    <property type="term" value="F:ATP binding"/>
    <property type="evidence" value="ECO:0007669"/>
    <property type="project" value="UniProtKB-KW"/>
</dbReference>
<dbReference type="AlphaFoldDB" id="A0A6A4V8Y4"/>
<accession>A0A6A4V8Y4</accession>
<dbReference type="Pfam" id="PF00781">
    <property type="entry name" value="DAGK_cat"/>
    <property type="match status" value="1"/>
</dbReference>
<evidence type="ECO:0000313" key="7">
    <source>
        <dbReference type="EMBL" id="KAF0290205.1"/>
    </source>
</evidence>
<dbReference type="SUPFAM" id="SSF111331">
    <property type="entry name" value="NAD kinase/diacylglycerol kinase-like"/>
    <property type="match status" value="1"/>
</dbReference>
<dbReference type="OrthoDB" id="3853857at2759"/>
<proteinExistence type="predicted"/>
<evidence type="ECO:0000256" key="5">
    <source>
        <dbReference type="SAM" id="MobiDB-lite"/>
    </source>
</evidence>
<keyword evidence="2" id="KW-0547">Nucleotide-binding</keyword>
<evidence type="ECO:0000256" key="1">
    <source>
        <dbReference type="ARBA" id="ARBA00022679"/>
    </source>
</evidence>
<name>A0A6A4V8Y4_AMPAM</name>
<feature type="compositionally biased region" description="Basic and acidic residues" evidence="5">
    <location>
        <begin position="193"/>
        <end position="210"/>
    </location>
</feature>
<gene>
    <name evidence="7" type="primary">Sphk1_0</name>
    <name evidence="7" type="ORF">FJT64_011581</name>
</gene>
<evidence type="ECO:0000256" key="4">
    <source>
        <dbReference type="ARBA" id="ARBA00022840"/>
    </source>
</evidence>
<dbReference type="PANTHER" id="PTHR12358:SF112">
    <property type="entry name" value="LD11247P-RELATED"/>
    <property type="match status" value="1"/>
</dbReference>
<dbReference type="InterPro" id="IPR050187">
    <property type="entry name" value="Lipid_Phosphate_FormReg"/>
</dbReference>
<evidence type="ECO:0000313" key="8">
    <source>
        <dbReference type="Proteomes" id="UP000440578"/>
    </source>
</evidence>
<dbReference type="GO" id="GO:0016020">
    <property type="term" value="C:membrane"/>
    <property type="evidence" value="ECO:0007669"/>
    <property type="project" value="TreeGrafter"/>
</dbReference>
<dbReference type="GO" id="GO:0001727">
    <property type="term" value="F:lipid kinase activity"/>
    <property type="evidence" value="ECO:0007669"/>
    <property type="project" value="TreeGrafter"/>
</dbReference>
<dbReference type="GO" id="GO:0046512">
    <property type="term" value="P:sphingosine biosynthetic process"/>
    <property type="evidence" value="ECO:0007669"/>
    <property type="project" value="TreeGrafter"/>
</dbReference>
<dbReference type="EMBL" id="VIIS01001973">
    <property type="protein sequence ID" value="KAF0290205.1"/>
    <property type="molecule type" value="Genomic_DNA"/>
</dbReference>
<evidence type="ECO:0000256" key="2">
    <source>
        <dbReference type="ARBA" id="ARBA00022741"/>
    </source>
</evidence>
<dbReference type="InterPro" id="IPR017438">
    <property type="entry name" value="ATP-NAD_kinase_N"/>
</dbReference>
<keyword evidence="4" id="KW-0067">ATP-binding</keyword>
<dbReference type="GO" id="GO:0005737">
    <property type="term" value="C:cytoplasm"/>
    <property type="evidence" value="ECO:0007669"/>
    <property type="project" value="TreeGrafter"/>
</dbReference>
<organism evidence="7 8">
    <name type="scientific">Amphibalanus amphitrite</name>
    <name type="common">Striped barnacle</name>
    <name type="synonym">Balanus amphitrite</name>
    <dbReference type="NCBI Taxonomy" id="1232801"/>
    <lineage>
        <taxon>Eukaryota</taxon>
        <taxon>Metazoa</taxon>
        <taxon>Ecdysozoa</taxon>
        <taxon>Arthropoda</taxon>
        <taxon>Crustacea</taxon>
        <taxon>Multicrustacea</taxon>
        <taxon>Cirripedia</taxon>
        <taxon>Thoracica</taxon>
        <taxon>Thoracicalcarea</taxon>
        <taxon>Balanomorpha</taxon>
        <taxon>Balanoidea</taxon>
        <taxon>Balanidae</taxon>
        <taxon>Amphibalaninae</taxon>
        <taxon>Amphibalanus</taxon>
    </lineage>
</organism>